<accession>A0AAN7YXY4</accession>
<dbReference type="Pfam" id="PF00643">
    <property type="entry name" value="zf-B_box"/>
    <property type="match status" value="1"/>
</dbReference>
<keyword evidence="1" id="KW-0863">Zinc-finger</keyword>
<dbReference type="Proteomes" id="UP001344447">
    <property type="component" value="Unassembled WGS sequence"/>
</dbReference>
<keyword evidence="1" id="KW-0862">Zinc</keyword>
<keyword evidence="5" id="KW-1185">Reference proteome</keyword>
<evidence type="ECO:0000256" key="2">
    <source>
        <dbReference type="SAM" id="MobiDB-lite"/>
    </source>
</evidence>
<dbReference type="Gene3D" id="2.120.10.80">
    <property type="entry name" value="Kelch-type beta propeller"/>
    <property type="match status" value="1"/>
</dbReference>
<feature type="domain" description="B box-type" evidence="3">
    <location>
        <begin position="152"/>
        <end position="192"/>
    </location>
</feature>
<dbReference type="CDD" id="cd19756">
    <property type="entry name" value="Bbox2"/>
    <property type="match status" value="1"/>
</dbReference>
<gene>
    <name evidence="4" type="ORF">RB653_000511</name>
</gene>
<sequence>MESTNTIPYSCVACDASLYGDVIHGFETLLPCNHTLCNECEKESLAVQCCKSCSADILYHFPNHYLKQLLLLNQKQQIQLQQQQQQQQTTKSISIYSEKRHSSEAAQSSFVITKSSDKILKSPSSTSSYSSSPQSSQSAEESEIDSHCSNEEENDNCSQHNKQLISFCLDCNCNVCQDCLEQVHKEHKELQIDRNTINQFVLDERSYLKQQNQVHNPYLTPQQQQQQQNSSLDHQLFELVKQIKLSKVFKQSSINHYSGEFKKIQDEFHVYKQLIEERRLYLLKFIENQFKSEQLQLDEQIKTLETQADIIKKCLTDIKSQEKNKLKIIRNLSKINTKLTKMVINSNNVNNFQYIQPSIENPDIVPMSERLRSLGRINYSFKDNQHLLALSKERSFQFDIDSNHFLPYSEQHHDSNPMKDTILAYKVIAFQDVSNGNQVNSCLVTVSENQKSCQIEISKLQVKSNQIQSKIVVPLKSFKANSSACLTTNNNNHELFLIGGLNHKTKDLLKDIDRYNLQTNKYEPMVASLSKPKYGCLTCFDGVRYIYIFGGIFKSLQLSRASIEIERFDITTNKCEIISKFQDPDLTDFNKTPLIACYYHSNFIYYMTNKSFKRFNFAKNVCEPLDFPNPVLYGEVTNVNNSSISLMYDSGRFILLFNDNILLYPLSQLKPTDVAPMKWYPKYTKINSTDLTSSSMSCLNLIGSRQSWQQQNPSYLVQNLHGLMIYNETH</sequence>
<evidence type="ECO:0000256" key="1">
    <source>
        <dbReference type="PROSITE-ProRule" id="PRU00024"/>
    </source>
</evidence>
<dbReference type="SUPFAM" id="SSF117281">
    <property type="entry name" value="Kelch motif"/>
    <property type="match status" value="1"/>
</dbReference>
<dbReference type="EMBL" id="JAVFKY010000002">
    <property type="protein sequence ID" value="KAK5580492.1"/>
    <property type="molecule type" value="Genomic_DNA"/>
</dbReference>
<dbReference type="GO" id="GO:0008270">
    <property type="term" value="F:zinc ion binding"/>
    <property type="evidence" value="ECO:0007669"/>
    <property type="project" value="UniProtKB-KW"/>
</dbReference>
<proteinExistence type="predicted"/>
<evidence type="ECO:0000313" key="4">
    <source>
        <dbReference type="EMBL" id="KAK5580492.1"/>
    </source>
</evidence>
<feature type="compositionally biased region" description="Low complexity" evidence="2">
    <location>
        <begin position="121"/>
        <end position="139"/>
    </location>
</feature>
<feature type="region of interest" description="Disordered" evidence="2">
    <location>
        <begin position="121"/>
        <end position="155"/>
    </location>
</feature>
<reference evidence="4 5" key="1">
    <citation type="submission" date="2023-11" db="EMBL/GenBank/DDBJ databases">
        <title>Dfirmibasis_genome.</title>
        <authorList>
            <person name="Edelbroek B."/>
            <person name="Kjellin J."/>
            <person name="Jerlstrom-Hultqvist J."/>
            <person name="Soderbom F."/>
        </authorList>
    </citation>
    <scope>NUCLEOTIDE SEQUENCE [LARGE SCALE GENOMIC DNA]</scope>
    <source>
        <strain evidence="4 5">TNS-C-14</strain>
    </source>
</reference>
<protein>
    <recommendedName>
        <fullName evidence="3">B box-type domain-containing protein</fullName>
    </recommendedName>
</protein>
<dbReference type="InterPro" id="IPR015915">
    <property type="entry name" value="Kelch-typ_b-propeller"/>
</dbReference>
<dbReference type="InterPro" id="IPR000315">
    <property type="entry name" value="Znf_B-box"/>
</dbReference>
<evidence type="ECO:0000259" key="3">
    <source>
        <dbReference type="PROSITE" id="PS50119"/>
    </source>
</evidence>
<organism evidence="4 5">
    <name type="scientific">Dictyostelium firmibasis</name>
    <dbReference type="NCBI Taxonomy" id="79012"/>
    <lineage>
        <taxon>Eukaryota</taxon>
        <taxon>Amoebozoa</taxon>
        <taxon>Evosea</taxon>
        <taxon>Eumycetozoa</taxon>
        <taxon>Dictyostelia</taxon>
        <taxon>Dictyosteliales</taxon>
        <taxon>Dictyosteliaceae</taxon>
        <taxon>Dictyostelium</taxon>
    </lineage>
</organism>
<dbReference type="PANTHER" id="PTHR28051">
    <property type="entry name" value="PROTEIN MTL1-RELATED"/>
    <property type="match status" value="1"/>
</dbReference>
<evidence type="ECO:0000313" key="5">
    <source>
        <dbReference type="Proteomes" id="UP001344447"/>
    </source>
</evidence>
<name>A0AAN7YXY4_9MYCE</name>
<dbReference type="SUPFAM" id="SSF57845">
    <property type="entry name" value="B-box zinc-binding domain"/>
    <property type="match status" value="1"/>
</dbReference>
<dbReference type="PROSITE" id="PS50119">
    <property type="entry name" value="ZF_BBOX"/>
    <property type="match status" value="1"/>
</dbReference>
<dbReference type="InterPro" id="IPR052292">
    <property type="entry name" value="Glucose_repression_reg"/>
</dbReference>
<comment type="caution">
    <text evidence="4">The sequence shown here is derived from an EMBL/GenBank/DDBJ whole genome shotgun (WGS) entry which is preliminary data.</text>
</comment>
<dbReference type="PANTHER" id="PTHR28051:SF3">
    <property type="entry name" value="B BOX-TYPE DOMAIN-CONTAINING PROTEIN"/>
    <property type="match status" value="1"/>
</dbReference>
<keyword evidence="1" id="KW-0479">Metal-binding</keyword>
<dbReference type="AlphaFoldDB" id="A0AAN7YXY4"/>